<evidence type="ECO:0000313" key="2">
    <source>
        <dbReference type="Proteomes" id="UP001305647"/>
    </source>
</evidence>
<comment type="caution">
    <text evidence="1">The sequence shown here is derived from an EMBL/GenBank/DDBJ whole genome shotgun (WGS) entry which is preliminary data.</text>
</comment>
<name>A0AAN6PQD9_9PEZI</name>
<protein>
    <submittedName>
        <fullName evidence="1">Uncharacterized protein</fullName>
    </submittedName>
</protein>
<reference evidence="1" key="2">
    <citation type="submission" date="2023-05" db="EMBL/GenBank/DDBJ databases">
        <authorList>
            <consortium name="Lawrence Berkeley National Laboratory"/>
            <person name="Steindorff A."/>
            <person name="Hensen N."/>
            <person name="Bonometti L."/>
            <person name="Westerberg I."/>
            <person name="Brannstrom I.O."/>
            <person name="Guillou S."/>
            <person name="Cros-Aarteil S."/>
            <person name="Calhoun S."/>
            <person name="Haridas S."/>
            <person name="Kuo A."/>
            <person name="Mondo S."/>
            <person name="Pangilinan J."/>
            <person name="Riley R."/>
            <person name="Labutti K."/>
            <person name="Andreopoulos B."/>
            <person name="Lipzen A."/>
            <person name="Chen C."/>
            <person name="Yanf M."/>
            <person name="Daum C."/>
            <person name="Ng V."/>
            <person name="Clum A."/>
            <person name="Ohm R."/>
            <person name="Martin F."/>
            <person name="Silar P."/>
            <person name="Natvig D."/>
            <person name="Lalanne C."/>
            <person name="Gautier V."/>
            <person name="Ament-Velasquez S.L."/>
            <person name="Kruys A."/>
            <person name="Hutchinson M.I."/>
            <person name="Powell A.J."/>
            <person name="Barry K."/>
            <person name="Miller A.N."/>
            <person name="Grigoriev I.V."/>
            <person name="Debuchy R."/>
            <person name="Gladieux P."/>
            <person name="Thoren M.H."/>
            <person name="Johannesson H."/>
        </authorList>
    </citation>
    <scope>NUCLEOTIDE SEQUENCE</scope>
    <source>
        <strain evidence="1">CBS 757.83</strain>
    </source>
</reference>
<organism evidence="1 2">
    <name type="scientific">Parathielavia hyrcaniae</name>
    <dbReference type="NCBI Taxonomy" id="113614"/>
    <lineage>
        <taxon>Eukaryota</taxon>
        <taxon>Fungi</taxon>
        <taxon>Dikarya</taxon>
        <taxon>Ascomycota</taxon>
        <taxon>Pezizomycotina</taxon>
        <taxon>Sordariomycetes</taxon>
        <taxon>Sordariomycetidae</taxon>
        <taxon>Sordariales</taxon>
        <taxon>Chaetomiaceae</taxon>
        <taxon>Parathielavia</taxon>
    </lineage>
</organism>
<evidence type="ECO:0000313" key="1">
    <source>
        <dbReference type="EMBL" id="KAK4095828.1"/>
    </source>
</evidence>
<reference evidence="1" key="1">
    <citation type="journal article" date="2023" name="Mol. Phylogenet. Evol.">
        <title>Genome-scale phylogeny and comparative genomics of the fungal order Sordariales.</title>
        <authorList>
            <person name="Hensen N."/>
            <person name="Bonometti L."/>
            <person name="Westerberg I."/>
            <person name="Brannstrom I.O."/>
            <person name="Guillou S."/>
            <person name="Cros-Aarteil S."/>
            <person name="Calhoun S."/>
            <person name="Haridas S."/>
            <person name="Kuo A."/>
            <person name="Mondo S."/>
            <person name="Pangilinan J."/>
            <person name="Riley R."/>
            <person name="LaButti K."/>
            <person name="Andreopoulos B."/>
            <person name="Lipzen A."/>
            <person name="Chen C."/>
            <person name="Yan M."/>
            <person name="Daum C."/>
            <person name="Ng V."/>
            <person name="Clum A."/>
            <person name="Steindorff A."/>
            <person name="Ohm R.A."/>
            <person name="Martin F."/>
            <person name="Silar P."/>
            <person name="Natvig D.O."/>
            <person name="Lalanne C."/>
            <person name="Gautier V."/>
            <person name="Ament-Velasquez S.L."/>
            <person name="Kruys A."/>
            <person name="Hutchinson M.I."/>
            <person name="Powell A.J."/>
            <person name="Barry K."/>
            <person name="Miller A.N."/>
            <person name="Grigoriev I.V."/>
            <person name="Debuchy R."/>
            <person name="Gladieux P."/>
            <person name="Hiltunen Thoren M."/>
            <person name="Johannesson H."/>
        </authorList>
    </citation>
    <scope>NUCLEOTIDE SEQUENCE</scope>
    <source>
        <strain evidence="1">CBS 757.83</strain>
    </source>
</reference>
<dbReference type="Proteomes" id="UP001305647">
    <property type="component" value="Unassembled WGS sequence"/>
</dbReference>
<sequence length="290" mass="31429">MTEQTHFEIPLFDVGVKGARFRVENVGGELQRPVLDQHKTSDIQYRADLVAVVHGTMTPGGQRGVILAIDFHFISNPQQRRFKRVDISVAFGREDAPIGGAKEPVVEQMAPHGTFGMDEATQNRVDTLEMHGSAEGGLSLATLGIGSSYQRTTTVDTKTHAILHGTPWIEVRNSGRNNAAQWKIEENVTRKSGVPPQLRAAILLSLPDEGKFRAELSLTAKIGTFHSKLKRRVGANTGLQPVYFDPSPTTRIDLGPPLSDVDKTHLAACNLAQIGTAKEIAIITPATASA</sequence>
<keyword evidence="2" id="KW-1185">Reference proteome</keyword>
<accession>A0AAN6PQD9</accession>
<dbReference type="EMBL" id="MU863778">
    <property type="protein sequence ID" value="KAK4095828.1"/>
    <property type="molecule type" value="Genomic_DNA"/>
</dbReference>
<dbReference type="AlphaFoldDB" id="A0AAN6PQD9"/>
<proteinExistence type="predicted"/>
<gene>
    <name evidence="1" type="ORF">N658DRAFT_511736</name>
</gene>